<dbReference type="Pfam" id="PF01547">
    <property type="entry name" value="SBP_bac_1"/>
    <property type="match status" value="1"/>
</dbReference>
<dbReference type="PROSITE" id="PS51257">
    <property type="entry name" value="PROKAR_LIPOPROTEIN"/>
    <property type="match status" value="1"/>
</dbReference>
<dbReference type="InterPro" id="IPR050490">
    <property type="entry name" value="Bact_solute-bd_prot1"/>
</dbReference>
<name>A0A1S6IR79_9LACT</name>
<dbReference type="RefSeq" id="WP_062469523.1">
    <property type="nucleotide sequence ID" value="NZ_BBYN01000013.1"/>
</dbReference>
<accession>A0A1S6IR79</accession>
<feature type="signal peptide" evidence="1">
    <location>
        <begin position="1"/>
        <end position="21"/>
    </location>
</feature>
<organism evidence="2 3">
    <name type="scientific">Jeotgalibaca dankookensis</name>
    <dbReference type="NCBI Taxonomy" id="708126"/>
    <lineage>
        <taxon>Bacteria</taxon>
        <taxon>Bacillati</taxon>
        <taxon>Bacillota</taxon>
        <taxon>Bacilli</taxon>
        <taxon>Lactobacillales</taxon>
        <taxon>Carnobacteriaceae</taxon>
        <taxon>Jeotgalibaca</taxon>
    </lineage>
</organism>
<evidence type="ECO:0000313" key="3">
    <source>
        <dbReference type="Proteomes" id="UP000188993"/>
    </source>
</evidence>
<dbReference type="STRING" id="708126.BW727_101624"/>
<dbReference type="Proteomes" id="UP000188993">
    <property type="component" value="Chromosome"/>
</dbReference>
<dbReference type="InterPro" id="IPR006059">
    <property type="entry name" value="SBP"/>
</dbReference>
<proteinExistence type="predicted"/>
<gene>
    <name evidence="2" type="primary">lipO</name>
    <name evidence="2" type="ORF">BW727_101624</name>
</gene>
<keyword evidence="1" id="KW-0732">Signal</keyword>
<sequence length="549" mass="61709">MKNRKGYVMAGMIFSSAFLLAACGGDGAETSSVATSGGNTAAGNAEVNKEGFPIVDEPIEMTMIAPGTGMAEWEDMPTLTEYAKKTNINFEYTTPPLSDFSTRFNLTFASGELPDVIYAPGSDVLTPALEVDYGSQGLLVPLNDLIEEYGPNISKVLEEKPEIRQSITSTDGNIYTLPRINGGATSTWIRGPVWINGEWMEALGIEDVPKTTDELYDMLVRFKNEDPNGNGQADEIPLTDVKMDSTRPWLLSAFGIKEWGIEEHDGEVRYAPMTENYRGYLEFMHKLYEEGLLDKEVFSQADEQKKAKGENDKLGMFPDWFSFFTTGQTEEEAIINPMMGPMTSEYSEEAIFPMSTGIQRGAFAITKENPNPAAAMRWVDYFYSKEGHDYLNRGPAGYLWEWVDEEGGERQFREDLEATNREEYRGQITPDYGIVTPVNTDHELDPIGDEGISDFEIFLQEESDAKVNKYGEVAYPLVYLTPEEQEVVSGVEVDLQTYVRNSEAQFITGQLELNDENWEEYVSTIEKIGVEDYVEVYQSAYDRWLESAE</sequence>
<evidence type="ECO:0000256" key="1">
    <source>
        <dbReference type="SAM" id="SignalP"/>
    </source>
</evidence>
<dbReference type="Gene3D" id="3.40.190.10">
    <property type="entry name" value="Periplasmic binding protein-like II"/>
    <property type="match status" value="2"/>
</dbReference>
<dbReference type="KEGG" id="jda:BW727_101624"/>
<feature type="chain" id="PRO_5038580066" evidence="1">
    <location>
        <begin position="22"/>
        <end position="549"/>
    </location>
</feature>
<dbReference type="AlphaFoldDB" id="A0A1S6IR79"/>
<keyword evidence="3" id="KW-1185">Reference proteome</keyword>
<dbReference type="SUPFAM" id="SSF53850">
    <property type="entry name" value="Periplasmic binding protein-like II"/>
    <property type="match status" value="1"/>
</dbReference>
<reference evidence="2 3" key="1">
    <citation type="journal article" date="2014" name="Int. J. Syst. Evol. Microbiol.">
        <title>Jeotgalibaca dankookensis gen. nov., sp. nov., a member of the family Carnobacteriaceae, isolated from seujeot (Korean traditional food).</title>
        <authorList>
            <person name="Lee D.G."/>
            <person name="Trujillo M.E."/>
            <person name="Kang H."/>
            <person name="Ahn T.Y."/>
        </authorList>
    </citation>
    <scope>NUCLEOTIDE SEQUENCE [LARGE SCALE GENOMIC DNA]</scope>
    <source>
        <strain evidence="2 3">EX-07</strain>
    </source>
</reference>
<protein>
    <submittedName>
        <fullName evidence="2">Lipoprotein LipO</fullName>
    </submittedName>
</protein>
<evidence type="ECO:0000313" key="2">
    <source>
        <dbReference type="EMBL" id="AQS53990.1"/>
    </source>
</evidence>
<dbReference type="PANTHER" id="PTHR43649">
    <property type="entry name" value="ARABINOSE-BINDING PROTEIN-RELATED"/>
    <property type="match status" value="1"/>
</dbReference>
<keyword evidence="2" id="KW-0449">Lipoprotein</keyword>
<dbReference type="EMBL" id="CP019728">
    <property type="protein sequence ID" value="AQS53990.1"/>
    <property type="molecule type" value="Genomic_DNA"/>
</dbReference>